<dbReference type="Proteomes" id="UP000799437">
    <property type="component" value="Unassembled WGS sequence"/>
</dbReference>
<evidence type="ECO:0000313" key="2">
    <source>
        <dbReference type="EMBL" id="KAF2759795.1"/>
    </source>
</evidence>
<accession>A0A6A6WB53</accession>
<gene>
    <name evidence="2" type="ORF">EJ05DRAFT_498992</name>
</gene>
<keyword evidence="3" id="KW-1185">Reference proteome</keyword>
<sequence>MLNLSARQANNLQTFDQALGGAKAPAITQSGDYQRPYTVDGVLFADLGSATRRSCDTQFNACAGIVNAAGNNKGSFSVTDCDAQRSACTTGKSQSEDPPSTIGFTENLGPDPQFPDFDLICDA</sequence>
<feature type="compositionally biased region" description="Polar residues" evidence="1">
    <location>
        <begin position="88"/>
        <end position="104"/>
    </location>
</feature>
<dbReference type="GeneID" id="54487817"/>
<organism evidence="2 3">
    <name type="scientific">Pseudovirgaria hyperparasitica</name>
    <dbReference type="NCBI Taxonomy" id="470096"/>
    <lineage>
        <taxon>Eukaryota</taxon>
        <taxon>Fungi</taxon>
        <taxon>Dikarya</taxon>
        <taxon>Ascomycota</taxon>
        <taxon>Pezizomycotina</taxon>
        <taxon>Dothideomycetes</taxon>
        <taxon>Dothideomycetes incertae sedis</taxon>
        <taxon>Acrospermales</taxon>
        <taxon>Acrospermaceae</taxon>
        <taxon>Pseudovirgaria</taxon>
    </lineage>
</organism>
<dbReference type="OrthoDB" id="2507450at2759"/>
<dbReference type="EMBL" id="ML996569">
    <property type="protein sequence ID" value="KAF2759795.1"/>
    <property type="molecule type" value="Genomic_DNA"/>
</dbReference>
<proteinExistence type="predicted"/>
<name>A0A6A6WB53_9PEZI</name>
<feature type="region of interest" description="Disordered" evidence="1">
    <location>
        <begin position="88"/>
        <end position="111"/>
    </location>
</feature>
<reference evidence="2" key="1">
    <citation type="journal article" date="2020" name="Stud. Mycol.">
        <title>101 Dothideomycetes genomes: a test case for predicting lifestyles and emergence of pathogens.</title>
        <authorList>
            <person name="Haridas S."/>
            <person name="Albert R."/>
            <person name="Binder M."/>
            <person name="Bloem J."/>
            <person name="Labutti K."/>
            <person name="Salamov A."/>
            <person name="Andreopoulos B."/>
            <person name="Baker S."/>
            <person name="Barry K."/>
            <person name="Bills G."/>
            <person name="Bluhm B."/>
            <person name="Cannon C."/>
            <person name="Castanera R."/>
            <person name="Culley D."/>
            <person name="Daum C."/>
            <person name="Ezra D."/>
            <person name="Gonzalez J."/>
            <person name="Henrissat B."/>
            <person name="Kuo A."/>
            <person name="Liang C."/>
            <person name="Lipzen A."/>
            <person name="Lutzoni F."/>
            <person name="Magnuson J."/>
            <person name="Mondo S."/>
            <person name="Nolan M."/>
            <person name="Ohm R."/>
            <person name="Pangilinan J."/>
            <person name="Park H.-J."/>
            <person name="Ramirez L."/>
            <person name="Alfaro M."/>
            <person name="Sun H."/>
            <person name="Tritt A."/>
            <person name="Yoshinaga Y."/>
            <person name="Zwiers L.-H."/>
            <person name="Turgeon B."/>
            <person name="Goodwin S."/>
            <person name="Spatafora J."/>
            <person name="Crous P."/>
            <person name="Grigoriev I."/>
        </authorList>
    </citation>
    <scope>NUCLEOTIDE SEQUENCE</scope>
    <source>
        <strain evidence="2">CBS 121739</strain>
    </source>
</reference>
<dbReference type="RefSeq" id="XP_033602246.1">
    <property type="nucleotide sequence ID" value="XM_033746763.1"/>
</dbReference>
<protein>
    <submittedName>
        <fullName evidence="2">Uncharacterized protein</fullName>
    </submittedName>
</protein>
<dbReference type="AlphaFoldDB" id="A0A6A6WB53"/>
<evidence type="ECO:0000313" key="3">
    <source>
        <dbReference type="Proteomes" id="UP000799437"/>
    </source>
</evidence>
<evidence type="ECO:0000256" key="1">
    <source>
        <dbReference type="SAM" id="MobiDB-lite"/>
    </source>
</evidence>